<reference evidence="2 3" key="1">
    <citation type="submission" date="2014-07" db="EMBL/GenBank/DDBJ databases">
        <authorList>
            <person name="Wibberg Daniel"/>
        </authorList>
    </citation>
    <scope>NUCLEOTIDE SEQUENCE [LARGE SCALE GENOMIC DNA]</scope>
</reference>
<organism evidence="2 3">
    <name type="scientific">Caldibacillus thermoamylovorans</name>
    <dbReference type="NCBI Taxonomy" id="35841"/>
    <lineage>
        <taxon>Bacteria</taxon>
        <taxon>Bacillati</taxon>
        <taxon>Bacillota</taxon>
        <taxon>Bacilli</taxon>
        <taxon>Bacillales</taxon>
        <taxon>Bacillaceae</taxon>
        <taxon>Caldibacillus</taxon>
    </lineage>
</organism>
<dbReference type="Proteomes" id="UP000040576">
    <property type="component" value="Unassembled WGS sequence"/>
</dbReference>
<feature type="transmembrane region" description="Helical" evidence="1">
    <location>
        <begin position="81"/>
        <end position="100"/>
    </location>
</feature>
<accession>A0A090KSA9</accession>
<sequence>MKQFAILTKKETLQFIRELKIVWLPLAFIFLGITQPVVTYYLPYILEAFGGGQGIIIDSSMKDIAGNEILASTLESQFDQLGVIIIVISMMGVVQSDKANGMLGFILTRPVKVESYISSKIFSNYMFVAGSVALGYVVSYIYTNFLFTSIPFTSLIVALLFYLLWVLFVVSFTTMVSTFFNSQGVIALISIAVLLGIRMIVGLNPLLDRLNPASMSEYAKEALVFADIDMSVVWSVLITLLLSAIVMNFAKMWIANKKYNID</sequence>
<dbReference type="EMBL" id="CCRF01000051">
    <property type="protein sequence ID" value="CEE01599.1"/>
    <property type="molecule type" value="Genomic_DNA"/>
</dbReference>
<evidence type="ECO:0000313" key="2">
    <source>
        <dbReference type="EMBL" id="CEE01599.1"/>
    </source>
</evidence>
<evidence type="ECO:0008006" key="4">
    <source>
        <dbReference type="Google" id="ProtNLM"/>
    </source>
</evidence>
<feature type="transmembrane region" description="Helical" evidence="1">
    <location>
        <begin position="149"/>
        <end position="173"/>
    </location>
</feature>
<dbReference type="RefSeq" id="WP_034770142.1">
    <property type="nucleotide sequence ID" value="NZ_CCRF01000051.1"/>
</dbReference>
<dbReference type="AlphaFoldDB" id="A0A090KSA9"/>
<name>A0A090KSA9_9BACI</name>
<evidence type="ECO:0000256" key="1">
    <source>
        <dbReference type="SAM" id="Phobius"/>
    </source>
</evidence>
<keyword evidence="1" id="KW-0472">Membrane</keyword>
<feature type="transmembrane region" description="Helical" evidence="1">
    <location>
        <begin position="21"/>
        <end position="42"/>
    </location>
</feature>
<keyword evidence="1" id="KW-1133">Transmembrane helix</keyword>
<keyword evidence="1" id="KW-0812">Transmembrane</keyword>
<dbReference type="GeneID" id="92960918"/>
<feature type="transmembrane region" description="Helical" evidence="1">
    <location>
        <begin position="232"/>
        <end position="250"/>
    </location>
</feature>
<feature type="transmembrane region" description="Helical" evidence="1">
    <location>
        <begin position="185"/>
        <end position="207"/>
    </location>
</feature>
<evidence type="ECO:0000313" key="3">
    <source>
        <dbReference type="Proteomes" id="UP000040576"/>
    </source>
</evidence>
<keyword evidence="3" id="KW-1185">Reference proteome</keyword>
<feature type="transmembrane region" description="Helical" evidence="1">
    <location>
        <begin position="121"/>
        <end position="143"/>
    </location>
</feature>
<proteinExistence type="predicted"/>
<dbReference type="Pfam" id="PF12679">
    <property type="entry name" value="ABC2_membrane_2"/>
    <property type="match status" value="1"/>
</dbReference>
<protein>
    <recommendedName>
        <fullName evidence="4">ABC transporter permease</fullName>
    </recommendedName>
</protein>
<dbReference type="PATRIC" id="fig|35841.9.peg.421"/>
<gene>
    <name evidence="2" type="ORF">BT1A1_1773</name>
</gene>